<gene>
    <name evidence="3" type="ORF">GCM10009839_19230</name>
</gene>
<evidence type="ECO:0000256" key="1">
    <source>
        <dbReference type="SAM" id="MobiDB-lite"/>
    </source>
</evidence>
<dbReference type="Gene3D" id="3.40.50.1110">
    <property type="entry name" value="SGNH hydrolase"/>
    <property type="match status" value="1"/>
</dbReference>
<dbReference type="Pfam" id="PF25275">
    <property type="entry name" value="Golvesin_C"/>
    <property type="match status" value="1"/>
</dbReference>
<feature type="region of interest" description="Disordered" evidence="1">
    <location>
        <begin position="333"/>
        <end position="396"/>
    </location>
</feature>
<proteinExistence type="predicted"/>
<name>A0ABP5FAF3_9ACTN</name>
<reference evidence="4" key="1">
    <citation type="journal article" date="2019" name="Int. J. Syst. Evol. Microbiol.">
        <title>The Global Catalogue of Microorganisms (GCM) 10K type strain sequencing project: providing services to taxonomists for standard genome sequencing and annotation.</title>
        <authorList>
            <consortium name="The Broad Institute Genomics Platform"/>
            <consortium name="The Broad Institute Genome Sequencing Center for Infectious Disease"/>
            <person name="Wu L."/>
            <person name="Ma J."/>
        </authorList>
    </citation>
    <scope>NUCLEOTIDE SEQUENCE [LARGE SCALE GENOMIC DNA]</scope>
    <source>
        <strain evidence="4">JCM 16014</strain>
    </source>
</reference>
<dbReference type="PANTHER" id="PTHR37981">
    <property type="entry name" value="LIPASE 2"/>
    <property type="match status" value="1"/>
</dbReference>
<dbReference type="InterPro" id="IPR036514">
    <property type="entry name" value="SGNH_hydro_sf"/>
</dbReference>
<dbReference type="SUPFAM" id="SSF52266">
    <property type="entry name" value="SGNH hydrolase"/>
    <property type="match status" value="1"/>
</dbReference>
<comment type="caution">
    <text evidence="3">The sequence shown here is derived from an EMBL/GenBank/DDBJ whole genome shotgun (WGS) entry which is preliminary data.</text>
</comment>
<sequence length="1281" mass="134811">MNDPDHLLPPDWRSSSDRAVQVVGNGDGLHVLVADSKDAYQWRQVTTLSEPGLTEDQWIGNACLTGSGSRLVVSYAPRQASSDQAMFDRGAFTAIVDLGTGKVTKLPVTSTLAYFSPGCGAGETAVLTQENSGTAQTRLITVDAAAGTIGEPIIVAGQLTSAVPIGDRIVAAQGASLRQIDRSGATKELAKTAGQTFDLHPDASGAVVFVDQDKVSARVKRLAVGKMSTLATGPAGTVGATGGASGRVFITGKQVMTGATLPSGVSVLPTDVRATVSDLGRLAVTSAMPADMATRMAQFGAVPADTSAPAPFAIHGEVVGKGSVVDFLVDSDQGSSGAGTAPTPALLRTRPSSTKAQSDAEVSDGAKSPGTGRPSADATPSDDDTPSPTDPTDADRACSIERNDVGTQVYQPTPNQVEWAVDDAVRGVLTVTRSKDWKNAQMPADWTPQGLFPSIPLVGAGGAPLSATARVPAQVMLGLLAQESNLWQATGHALPGQYGNPLIANFYGAVVSSGTGFDPSSWVINWAKADCGYGIGQVTDGMRRPGHEKPGETALPADKQRAIAVDYATNIAASLQILESKWNELQRAPQPLTINNDDPSKLENWFAALWDYNLGFNPPGSGTTSPSDWGLGWGNNPANPNFPPNRHAFLDNNSYSDAGHPQDWPYEEKVLGWAAWPIDTGLSFDDTGKQNGGNTHGYQAAWWNQTDYRTSVKPPLNTFCDATNGCDPANPPQCTDHACFEAAWFKKPVAWKTCNSDCGSETMTYKTLRSEPGDANTTKYPTTGDCDPSKAPAGTQIVSNQPTFLWLSCPVGSQFTSAGTFKFQFSSDANGEYEAKEDLHQLSVGFGGHTWFAHTRDSDHDAGGKLTITGVWMPTKRPNGWTRVLVHVPAAGATTQQAHYVISLGDGNSKDRYIDTHLSKDTWVSLGVFNFVSGAYTPAVSLSNSTLPGDGTGSADIAWDAVGFQPLAAKPKDFVVQMGDSYSSGEGAEPYLPGTDVGPYASIDTSTSPGANWNACRRSQNSWIRLAGLPKPDGSVGTPLGTLADSFDNSLDYHTVACSGAFTYNIGSEQSTRVPFGTIGQYHEVRQIDSGFLDTNTTVVALTVSGNDAGFADVLTACGHQTCPSDADVKAGIDRVVNPLRDTLQAIHGAAPNAKIILMGYPELAGANMDISCSVFGGIGPQLNSWADYLEQNQLKAVNAAKATGVPVTFYWGNDEFYQYRICDGDPQGINDLVAAPTGPGDFSCPDSALPCPSMESFHANNTGTKRYALAFQKALASALP</sequence>
<feature type="domain" description="Golvesin/Xly CBD-like" evidence="2">
    <location>
        <begin position="862"/>
        <end position="947"/>
    </location>
</feature>
<dbReference type="InterPro" id="IPR033803">
    <property type="entry name" value="CBD-like_Golvesin-Xly"/>
</dbReference>
<protein>
    <recommendedName>
        <fullName evidence="2">Golvesin/Xly CBD-like domain-containing protein</fullName>
    </recommendedName>
</protein>
<dbReference type="InterPro" id="IPR037460">
    <property type="entry name" value="SEST-like"/>
</dbReference>
<evidence type="ECO:0000313" key="3">
    <source>
        <dbReference type="EMBL" id="GAA2022112.1"/>
    </source>
</evidence>
<dbReference type="RefSeq" id="WP_344665166.1">
    <property type="nucleotide sequence ID" value="NZ_BAAAQN010000008.1"/>
</dbReference>
<evidence type="ECO:0000313" key="4">
    <source>
        <dbReference type="Proteomes" id="UP001500751"/>
    </source>
</evidence>
<dbReference type="PANTHER" id="PTHR37981:SF1">
    <property type="entry name" value="SGNH HYDROLASE-TYPE ESTERASE DOMAIN-CONTAINING PROTEIN"/>
    <property type="match status" value="1"/>
</dbReference>
<dbReference type="EMBL" id="BAAAQN010000008">
    <property type="protein sequence ID" value="GAA2022112.1"/>
    <property type="molecule type" value="Genomic_DNA"/>
</dbReference>
<dbReference type="Proteomes" id="UP001500751">
    <property type="component" value="Unassembled WGS sequence"/>
</dbReference>
<accession>A0ABP5FAF3</accession>
<evidence type="ECO:0000259" key="2">
    <source>
        <dbReference type="Pfam" id="PF25275"/>
    </source>
</evidence>
<keyword evidence="4" id="KW-1185">Reference proteome</keyword>
<organism evidence="3 4">
    <name type="scientific">Catenulispora yoronensis</name>
    <dbReference type="NCBI Taxonomy" id="450799"/>
    <lineage>
        <taxon>Bacteria</taxon>
        <taxon>Bacillati</taxon>
        <taxon>Actinomycetota</taxon>
        <taxon>Actinomycetes</taxon>
        <taxon>Catenulisporales</taxon>
        <taxon>Catenulisporaceae</taxon>
        <taxon>Catenulispora</taxon>
    </lineage>
</organism>